<dbReference type="InterPro" id="IPR036758">
    <property type="entry name" value="At5g01610-like"/>
</dbReference>
<sequence length="174" mass="19951">MATQLVTEEMKAKAEVYHGSETCRRKFTSLLQEKGLPGGLLLTLQDIHEYGYVRDTGFVWLRRRCRHEMSSKRDGFHRFDNVVISYDAEITAYFETNKIKNLTGVKAREFMIWFNLTEIHVQQQPRSATITFKTPVGLSRSFPISVFEARSVGVDAVKELAGEANDGKLCKKER</sequence>
<dbReference type="Pfam" id="PF04398">
    <property type="entry name" value="DUF538"/>
    <property type="match status" value="1"/>
</dbReference>
<dbReference type="Gene3D" id="2.30.240.10">
    <property type="entry name" value="At5g01610-like"/>
    <property type="match status" value="1"/>
</dbReference>
<protein>
    <recommendedName>
        <fullName evidence="3">DUF538 domain-containing protein</fullName>
    </recommendedName>
</protein>
<evidence type="ECO:0000313" key="1">
    <source>
        <dbReference type="EMBL" id="KAK9003190.1"/>
    </source>
</evidence>
<gene>
    <name evidence="1" type="ORF">V6N11_060756</name>
</gene>
<dbReference type="EMBL" id="JBBPBN010000034">
    <property type="protein sequence ID" value="KAK9003190.1"/>
    <property type="molecule type" value="Genomic_DNA"/>
</dbReference>
<accession>A0ABR2QR97</accession>
<evidence type="ECO:0008006" key="3">
    <source>
        <dbReference type="Google" id="ProtNLM"/>
    </source>
</evidence>
<dbReference type="PANTHER" id="PTHR31676">
    <property type="entry name" value="T31J12.3 PROTEIN-RELATED"/>
    <property type="match status" value="1"/>
</dbReference>
<name>A0ABR2QR97_9ROSI</name>
<dbReference type="PANTHER" id="PTHR31676:SF73">
    <property type="entry name" value="SIMILARITY TO UNKNOWN PROTEIN"/>
    <property type="match status" value="1"/>
</dbReference>
<keyword evidence="2" id="KW-1185">Reference proteome</keyword>
<dbReference type="Proteomes" id="UP001396334">
    <property type="component" value="Unassembled WGS sequence"/>
</dbReference>
<reference evidence="1 2" key="1">
    <citation type="journal article" date="2024" name="G3 (Bethesda)">
        <title>Genome assembly of Hibiscus sabdariffa L. provides insights into metabolisms of medicinal natural products.</title>
        <authorList>
            <person name="Kim T."/>
        </authorList>
    </citation>
    <scope>NUCLEOTIDE SEQUENCE [LARGE SCALE GENOMIC DNA]</scope>
    <source>
        <strain evidence="1">TK-2024</strain>
        <tissue evidence="1">Old leaves</tissue>
    </source>
</reference>
<proteinExistence type="predicted"/>
<comment type="caution">
    <text evidence="1">The sequence shown here is derived from an EMBL/GenBank/DDBJ whole genome shotgun (WGS) entry which is preliminary data.</text>
</comment>
<dbReference type="InterPro" id="IPR007493">
    <property type="entry name" value="DUF538"/>
</dbReference>
<organism evidence="1 2">
    <name type="scientific">Hibiscus sabdariffa</name>
    <name type="common">roselle</name>
    <dbReference type="NCBI Taxonomy" id="183260"/>
    <lineage>
        <taxon>Eukaryota</taxon>
        <taxon>Viridiplantae</taxon>
        <taxon>Streptophyta</taxon>
        <taxon>Embryophyta</taxon>
        <taxon>Tracheophyta</taxon>
        <taxon>Spermatophyta</taxon>
        <taxon>Magnoliopsida</taxon>
        <taxon>eudicotyledons</taxon>
        <taxon>Gunneridae</taxon>
        <taxon>Pentapetalae</taxon>
        <taxon>rosids</taxon>
        <taxon>malvids</taxon>
        <taxon>Malvales</taxon>
        <taxon>Malvaceae</taxon>
        <taxon>Malvoideae</taxon>
        <taxon>Hibiscus</taxon>
    </lineage>
</organism>
<evidence type="ECO:0000313" key="2">
    <source>
        <dbReference type="Proteomes" id="UP001396334"/>
    </source>
</evidence>
<dbReference type="SUPFAM" id="SSF141562">
    <property type="entry name" value="At5g01610-like"/>
    <property type="match status" value="1"/>
</dbReference>